<dbReference type="AlphaFoldDB" id="A0A2S8BE08"/>
<evidence type="ECO:0000256" key="2">
    <source>
        <dbReference type="SAM" id="Phobius"/>
    </source>
</evidence>
<evidence type="ECO:0000313" key="3">
    <source>
        <dbReference type="EMBL" id="PQM44869.1"/>
    </source>
</evidence>
<accession>A0A2S8BE08</accession>
<feature type="region of interest" description="Disordered" evidence="1">
    <location>
        <begin position="135"/>
        <end position="157"/>
    </location>
</feature>
<protein>
    <submittedName>
        <fullName evidence="3">Uncharacterized protein</fullName>
    </submittedName>
</protein>
<keyword evidence="2" id="KW-0812">Transmembrane</keyword>
<comment type="caution">
    <text evidence="3">The sequence shown here is derived from an EMBL/GenBank/DDBJ whole genome shotgun (WGS) entry which is preliminary data.</text>
</comment>
<dbReference type="EMBL" id="PPEA01000699">
    <property type="protein sequence ID" value="PQM44869.1"/>
    <property type="molecule type" value="Genomic_DNA"/>
</dbReference>
<evidence type="ECO:0000256" key="1">
    <source>
        <dbReference type="SAM" id="MobiDB-lite"/>
    </source>
</evidence>
<gene>
    <name evidence="3" type="ORF">C1Y40_04971</name>
</gene>
<keyword evidence="2" id="KW-0472">Membrane</keyword>
<sequence>MTDLSKPDEDGQAAVDAAAGDLDHQVGNLQRQIGSLTTKVNILAFVMVAACCIGVLVWTAADLRRPTAPEPTDRDQALSELLQARVHCYDSPSEMAAARQRALAAIDRYRWQNRFDAEQHPRPEAEIQMWGPDPIHPEGELSIAKPTSASDTDVSRCFEIMPPPTGSYLPYDK</sequence>
<reference evidence="3 4" key="1">
    <citation type="journal article" date="2017" name="Int. J. Syst. Evol. Microbiol.">
        <title>Mycobacterium talmoniae sp. nov., a slowly growing mycobacterium isolated from human respiratory samples.</title>
        <authorList>
            <person name="Davidson R.M."/>
            <person name="DeGroote M.A."/>
            <person name="Marola J.L."/>
            <person name="Buss S."/>
            <person name="Jones V."/>
            <person name="McNeil M.R."/>
            <person name="Freifeld A.G."/>
            <person name="Elaine Epperson L."/>
            <person name="Hasan N.A."/>
            <person name="Jackson M."/>
            <person name="Iwen P.C."/>
            <person name="Salfinger M."/>
            <person name="Strong M."/>
        </authorList>
    </citation>
    <scope>NUCLEOTIDE SEQUENCE [LARGE SCALE GENOMIC DNA]</scope>
    <source>
        <strain evidence="3 4">ATCC BAA-2683</strain>
    </source>
</reference>
<name>A0A2S8BE08_9MYCO</name>
<dbReference type="Proteomes" id="UP000238296">
    <property type="component" value="Unassembled WGS sequence"/>
</dbReference>
<feature type="transmembrane region" description="Helical" evidence="2">
    <location>
        <begin position="40"/>
        <end position="61"/>
    </location>
</feature>
<keyword evidence="2" id="KW-1133">Transmembrane helix</keyword>
<proteinExistence type="predicted"/>
<organism evidence="3 4">
    <name type="scientific">Mycobacterium talmoniae</name>
    <dbReference type="NCBI Taxonomy" id="1858794"/>
    <lineage>
        <taxon>Bacteria</taxon>
        <taxon>Bacillati</taxon>
        <taxon>Actinomycetota</taxon>
        <taxon>Actinomycetes</taxon>
        <taxon>Mycobacteriales</taxon>
        <taxon>Mycobacteriaceae</taxon>
        <taxon>Mycobacterium</taxon>
    </lineage>
</organism>
<evidence type="ECO:0000313" key="4">
    <source>
        <dbReference type="Proteomes" id="UP000238296"/>
    </source>
</evidence>